<dbReference type="Gene3D" id="1.10.287.70">
    <property type="match status" value="1"/>
</dbReference>
<keyword evidence="1" id="KW-0812">Transmembrane</keyword>
<evidence type="ECO:0000313" key="4">
    <source>
        <dbReference type="WBParaSite" id="SBAD_0000981901-mRNA-1"/>
    </source>
</evidence>
<dbReference type="Proteomes" id="UP000270296">
    <property type="component" value="Unassembled WGS sequence"/>
</dbReference>
<dbReference type="AlphaFoldDB" id="A0A183J0S5"/>
<organism evidence="4">
    <name type="scientific">Soboliphyme baturini</name>
    <dbReference type="NCBI Taxonomy" id="241478"/>
    <lineage>
        <taxon>Eukaryota</taxon>
        <taxon>Metazoa</taxon>
        <taxon>Ecdysozoa</taxon>
        <taxon>Nematoda</taxon>
        <taxon>Enoplea</taxon>
        <taxon>Dorylaimia</taxon>
        <taxon>Dioctophymatida</taxon>
        <taxon>Dioctophymatoidea</taxon>
        <taxon>Soboliphymatidae</taxon>
        <taxon>Soboliphyme</taxon>
    </lineage>
</organism>
<keyword evidence="1" id="KW-1133">Transmembrane helix</keyword>
<name>A0A183J0S5_9BILA</name>
<dbReference type="EMBL" id="UZAM01012759">
    <property type="protein sequence ID" value="VDP23343.1"/>
    <property type="molecule type" value="Genomic_DNA"/>
</dbReference>
<keyword evidence="3" id="KW-1185">Reference proteome</keyword>
<gene>
    <name evidence="2" type="ORF">SBAD_LOCUS9473</name>
</gene>
<dbReference type="SUPFAM" id="SSF81324">
    <property type="entry name" value="Voltage-gated potassium channels"/>
    <property type="match status" value="1"/>
</dbReference>
<feature type="transmembrane region" description="Helical" evidence="1">
    <location>
        <begin position="54"/>
        <end position="75"/>
    </location>
</feature>
<keyword evidence="1" id="KW-0472">Membrane</keyword>
<accession>A0A183J0S5</accession>
<sequence length="160" mass="18912">MDISHRVQPEAALRGCYSWSALEDEEEDHFRVQNTHNRLVEKARSVADFFRCRLFFLVVMICVFHVLGAMLFFVAENGEQCRAMDENHRQTERRREEMLQRMARLQLPEDRPSNVVDDHWLNRTMDAFQWYDNQLIGDHTVCNDFENSLLLVLTSMTTTG</sequence>
<evidence type="ECO:0000256" key="1">
    <source>
        <dbReference type="SAM" id="Phobius"/>
    </source>
</evidence>
<reference evidence="4" key="1">
    <citation type="submission" date="2016-06" db="UniProtKB">
        <authorList>
            <consortium name="WormBaseParasite"/>
        </authorList>
    </citation>
    <scope>IDENTIFICATION</scope>
</reference>
<reference evidence="2 3" key="2">
    <citation type="submission" date="2018-11" db="EMBL/GenBank/DDBJ databases">
        <authorList>
            <consortium name="Pathogen Informatics"/>
        </authorList>
    </citation>
    <scope>NUCLEOTIDE SEQUENCE [LARGE SCALE GENOMIC DNA]</scope>
</reference>
<dbReference type="WBParaSite" id="SBAD_0000981901-mRNA-1">
    <property type="protein sequence ID" value="SBAD_0000981901-mRNA-1"/>
    <property type="gene ID" value="SBAD_0000981901"/>
</dbReference>
<evidence type="ECO:0000313" key="3">
    <source>
        <dbReference type="Proteomes" id="UP000270296"/>
    </source>
</evidence>
<proteinExistence type="predicted"/>
<evidence type="ECO:0000313" key="2">
    <source>
        <dbReference type="EMBL" id="VDP23343.1"/>
    </source>
</evidence>
<protein>
    <submittedName>
        <fullName evidence="4">Ion_trans domain-containing protein</fullName>
    </submittedName>
</protein>